<evidence type="ECO:0000313" key="2">
    <source>
        <dbReference type="Proteomes" id="UP000004384"/>
    </source>
</evidence>
<accession>C6RBH3</accession>
<organism evidence="1 2">
    <name type="scientific">Corynebacterium tuberculostearicum SK141</name>
    <dbReference type="NCBI Taxonomy" id="553206"/>
    <lineage>
        <taxon>Bacteria</taxon>
        <taxon>Bacillati</taxon>
        <taxon>Actinomycetota</taxon>
        <taxon>Actinomycetes</taxon>
        <taxon>Mycobacteriales</taxon>
        <taxon>Corynebacteriaceae</taxon>
        <taxon>Corynebacterium</taxon>
    </lineage>
</organism>
<reference evidence="1 2" key="1">
    <citation type="submission" date="2009-06" db="EMBL/GenBank/DDBJ databases">
        <authorList>
            <person name="Dodson R."/>
            <person name="Sebastian Y."/>
            <person name="Madupu R."/>
            <person name="Durkin A.S."/>
            <person name="Torralba M."/>
            <person name="Methe B."/>
            <person name="Sutton G.G."/>
            <person name="Strausberg R.L."/>
            <person name="Nelson K.E."/>
        </authorList>
    </citation>
    <scope>NUCLEOTIDE SEQUENCE [LARGE SCALE GENOMIC DNA]</scope>
    <source>
        <strain evidence="1 2">SK141</strain>
    </source>
</reference>
<sequence>MACVWLGKHGVLARGLVARPVLRFGGRFVLGGRLGFVGWLRFLLGRGLGRGLGSGFRRGSWRSCFGGWGGRIGRLGRGDAFGRGVGGCGVRRSGICGGGVRALGVRALGVRGSGIRGGGSRGAGVRVGGGCRGGGALFAVVKQQGTASNAEKNRESKD</sequence>
<comment type="caution">
    <text evidence="1">The sequence shown here is derived from an EMBL/GenBank/DDBJ whole genome shotgun (WGS) entry which is preliminary data.</text>
</comment>
<protein>
    <submittedName>
        <fullName evidence="1">Uncharacterized protein</fullName>
    </submittedName>
</protein>
<dbReference type="EMBL" id="ACVP01000029">
    <property type="protein sequence ID" value="EET76659.1"/>
    <property type="molecule type" value="Genomic_DNA"/>
</dbReference>
<evidence type="ECO:0000313" key="1">
    <source>
        <dbReference type="EMBL" id="EET76659.1"/>
    </source>
</evidence>
<gene>
    <name evidence="1" type="ORF">CORTU0001_0624</name>
</gene>
<proteinExistence type="predicted"/>
<dbReference type="Proteomes" id="UP000004384">
    <property type="component" value="Unassembled WGS sequence"/>
</dbReference>
<dbReference type="AlphaFoldDB" id="C6RBH3"/>
<name>C6RBH3_9CORY</name>